<gene>
    <name evidence="1" type="ORF">AYP45_01335</name>
</gene>
<proteinExistence type="predicted"/>
<reference evidence="1 2" key="1">
    <citation type="journal article" date="2017" name="Water Res.">
        <title>Discovery and metagenomic analysis of an anammox bacterial enrichment related to Candidatus "Brocadia caroliniensis" in a full-scale glycerol-fed nitritation-denitritation separate centrate treatment process.</title>
        <authorList>
            <person name="Park H."/>
            <person name="Brotto A.C."/>
            <person name="van Loosdrecht M.C."/>
            <person name="Chandran K."/>
        </authorList>
    </citation>
    <scope>NUCLEOTIDE SEQUENCE [LARGE SCALE GENOMIC DNA]</scope>
    <source>
        <strain evidence="1">26THWARD</strain>
    </source>
</reference>
<dbReference type="AlphaFoldDB" id="A0A1V4AXD8"/>
<protein>
    <submittedName>
        <fullName evidence="1">Uncharacterized protein</fullName>
    </submittedName>
</protein>
<dbReference type="EMBL" id="AYTS01000013">
    <property type="protein sequence ID" value="OOP57803.1"/>
    <property type="molecule type" value="Genomic_DNA"/>
</dbReference>
<dbReference type="STRING" id="1004156.AYP45_01335"/>
<evidence type="ECO:0000313" key="1">
    <source>
        <dbReference type="EMBL" id="OOP57803.1"/>
    </source>
</evidence>
<accession>A0A1V4AXD8</accession>
<evidence type="ECO:0000313" key="2">
    <source>
        <dbReference type="Proteomes" id="UP000189681"/>
    </source>
</evidence>
<comment type="caution">
    <text evidence="1">The sequence shown here is derived from an EMBL/GenBank/DDBJ whole genome shotgun (WGS) entry which is preliminary data.</text>
</comment>
<dbReference type="Proteomes" id="UP000189681">
    <property type="component" value="Unassembled WGS sequence"/>
</dbReference>
<sequence>MVAAILKPALSKQKRLYRLHDAANRRYRLFHGCPVSFGSNSIQRYEMLKVIDWIMRLNAVDDK</sequence>
<organism evidence="1 2">
    <name type="scientific">Candidatus Brocadia carolinensis</name>
    <dbReference type="NCBI Taxonomy" id="1004156"/>
    <lineage>
        <taxon>Bacteria</taxon>
        <taxon>Pseudomonadati</taxon>
        <taxon>Planctomycetota</taxon>
        <taxon>Candidatus Brocadiia</taxon>
        <taxon>Candidatus Brocadiales</taxon>
        <taxon>Candidatus Brocadiaceae</taxon>
        <taxon>Candidatus Brocadia</taxon>
    </lineage>
</organism>
<name>A0A1V4AXD8_9BACT</name>